<evidence type="ECO:0000313" key="2">
    <source>
        <dbReference type="Proteomes" id="UP000216605"/>
    </source>
</evidence>
<name>A0A255Z7D6_9FLAO</name>
<reference evidence="1 2" key="1">
    <citation type="submission" date="2017-07" db="EMBL/GenBank/DDBJ databases">
        <title>Flavobacterium cyanobacteriorum sp. nov., isolated from cyanobacterial aggregates in a eutrophic lake.</title>
        <authorList>
            <person name="Cai H."/>
        </authorList>
    </citation>
    <scope>NUCLEOTIDE SEQUENCE [LARGE SCALE GENOMIC DNA]</scope>
    <source>
        <strain evidence="1 2">TH021</strain>
    </source>
</reference>
<organism evidence="1 2">
    <name type="scientific">Flavobacterium cyanobacteriorum</name>
    <dbReference type="NCBI Taxonomy" id="2022802"/>
    <lineage>
        <taxon>Bacteria</taxon>
        <taxon>Pseudomonadati</taxon>
        <taxon>Bacteroidota</taxon>
        <taxon>Flavobacteriia</taxon>
        <taxon>Flavobacteriales</taxon>
        <taxon>Flavobacteriaceae</taxon>
        <taxon>Flavobacterium</taxon>
    </lineage>
</organism>
<sequence>MILREQLDKFNLDYRITGMGCVQFADSIPMEKYRSLMAELNKYGIEVIDNQKAILVQRIKDAIMGMLHYNDIPLVKISTYLSEKLDESYRTLSQVFSEICHISIESFIIIT</sequence>
<evidence type="ECO:0000313" key="1">
    <source>
        <dbReference type="EMBL" id="OYQ37349.1"/>
    </source>
</evidence>
<proteinExistence type="predicted"/>
<keyword evidence="2" id="KW-1185">Reference proteome</keyword>
<comment type="caution">
    <text evidence="1">The sequence shown here is derived from an EMBL/GenBank/DDBJ whole genome shotgun (WGS) entry which is preliminary data.</text>
</comment>
<dbReference type="Proteomes" id="UP000216605">
    <property type="component" value="Unassembled WGS sequence"/>
</dbReference>
<evidence type="ECO:0008006" key="3">
    <source>
        <dbReference type="Google" id="ProtNLM"/>
    </source>
</evidence>
<accession>A0A255Z7D6</accession>
<dbReference type="EMBL" id="NOXV01000255">
    <property type="protein sequence ID" value="OYQ37349.1"/>
    <property type="molecule type" value="Genomic_DNA"/>
</dbReference>
<dbReference type="AlphaFoldDB" id="A0A255Z7D6"/>
<protein>
    <recommendedName>
        <fullName evidence="3">AraC family transcriptional regulator</fullName>
    </recommendedName>
</protein>
<gene>
    <name evidence="1" type="ORF">CHU92_08415</name>
</gene>